<evidence type="ECO:0000256" key="5">
    <source>
        <dbReference type="ARBA" id="ARBA00022960"/>
    </source>
</evidence>
<evidence type="ECO:0000313" key="10">
    <source>
        <dbReference type="Proteomes" id="UP001596549"/>
    </source>
</evidence>
<dbReference type="RefSeq" id="WP_379747637.1">
    <property type="nucleotide sequence ID" value="NZ_JBHTCP010000012.1"/>
</dbReference>
<evidence type="ECO:0000256" key="3">
    <source>
        <dbReference type="ARBA" id="ARBA00022475"/>
    </source>
</evidence>
<evidence type="ECO:0000256" key="2">
    <source>
        <dbReference type="ARBA" id="ARBA00007776"/>
    </source>
</evidence>
<evidence type="ECO:0000256" key="4">
    <source>
        <dbReference type="ARBA" id="ARBA00022692"/>
    </source>
</evidence>
<comment type="similarity">
    <text evidence="2">Belongs to the MreD family.</text>
</comment>
<name>A0ABW2NPK4_9BACL</name>
<dbReference type="Pfam" id="PF04093">
    <property type="entry name" value="MreD"/>
    <property type="match status" value="1"/>
</dbReference>
<protein>
    <submittedName>
        <fullName evidence="9">Rod shape-determining protein MreD</fullName>
    </submittedName>
</protein>
<sequence length="170" mass="19194">MNRILLPFLAYAAFVAESTVMQLVLPEYDGSGWLLVPRFALVIILFISMYLKPQIGIVYALVIGLLTDLLYTDIIGVYMFSAALTAYIISVLSRFVFGNIFVAVFLAIIGVTCLEVLVFGLNSLVGVADMPWDVFLYDRLLPTLLLNSVFTIVIYYHIVRHLQKMKDRMN</sequence>
<dbReference type="NCBIfam" id="TIGR03426">
    <property type="entry name" value="shape_MreD"/>
    <property type="match status" value="1"/>
</dbReference>
<dbReference type="InterPro" id="IPR007227">
    <property type="entry name" value="Cell_shape_determining_MreD"/>
</dbReference>
<feature type="transmembrane region" description="Helical" evidence="8">
    <location>
        <begin position="78"/>
        <end position="97"/>
    </location>
</feature>
<comment type="caution">
    <text evidence="9">The sequence shown here is derived from an EMBL/GenBank/DDBJ whole genome shotgun (WGS) entry which is preliminary data.</text>
</comment>
<keyword evidence="6 8" id="KW-1133">Transmembrane helix</keyword>
<feature type="transmembrane region" description="Helical" evidence="8">
    <location>
        <begin position="104"/>
        <end position="128"/>
    </location>
</feature>
<keyword evidence="5" id="KW-0133">Cell shape</keyword>
<keyword evidence="7 8" id="KW-0472">Membrane</keyword>
<accession>A0ABW2NPK4</accession>
<evidence type="ECO:0000256" key="1">
    <source>
        <dbReference type="ARBA" id="ARBA00004651"/>
    </source>
</evidence>
<feature type="transmembrane region" description="Helical" evidence="8">
    <location>
        <begin position="140"/>
        <end position="159"/>
    </location>
</feature>
<evidence type="ECO:0000313" key="9">
    <source>
        <dbReference type="EMBL" id="MFC7371249.1"/>
    </source>
</evidence>
<dbReference type="Proteomes" id="UP001596549">
    <property type="component" value="Unassembled WGS sequence"/>
</dbReference>
<gene>
    <name evidence="9" type="primary">mreD</name>
    <name evidence="9" type="ORF">ACFQPF_06140</name>
</gene>
<feature type="transmembrane region" description="Helical" evidence="8">
    <location>
        <begin position="32"/>
        <end position="51"/>
    </location>
</feature>
<proteinExistence type="inferred from homology"/>
<keyword evidence="10" id="KW-1185">Reference proteome</keyword>
<keyword evidence="3" id="KW-1003">Cell membrane</keyword>
<reference evidence="10" key="1">
    <citation type="journal article" date="2019" name="Int. J. Syst. Evol. Microbiol.">
        <title>The Global Catalogue of Microorganisms (GCM) 10K type strain sequencing project: providing services to taxonomists for standard genome sequencing and annotation.</title>
        <authorList>
            <consortium name="The Broad Institute Genomics Platform"/>
            <consortium name="The Broad Institute Genome Sequencing Center for Infectious Disease"/>
            <person name="Wu L."/>
            <person name="Ma J."/>
        </authorList>
    </citation>
    <scope>NUCLEOTIDE SEQUENCE [LARGE SCALE GENOMIC DNA]</scope>
    <source>
        <strain evidence="10">NBRC 106396</strain>
    </source>
</reference>
<evidence type="ECO:0000256" key="8">
    <source>
        <dbReference type="SAM" id="Phobius"/>
    </source>
</evidence>
<dbReference type="Gene3D" id="1.10.1760.20">
    <property type="match status" value="1"/>
</dbReference>
<organism evidence="9 10">
    <name type="scientific">Fictibacillus iocasae</name>
    <dbReference type="NCBI Taxonomy" id="2715437"/>
    <lineage>
        <taxon>Bacteria</taxon>
        <taxon>Bacillati</taxon>
        <taxon>Bacillota</taxon>
        <taxon>Bacilli</taxon>
        <taxon>Bacillales</taxon>
        <taxon>Fictibacillaceae</taxon>
        <taxon>Fictibacillus</taxon>
    </lineage>
</organism>
<evidence type="ECO:0000256" key="7">
    <source>
        <dbReference type="ARBA" id="ARBA00023136"/>
    </source>
</evidence>
<evidence type="ECO:0000256" key="6">
    <source>
        <dbReference type="ARBA" id="ARBA00022989"/>
    </source>
</evidence>
<dbReference type="EMBL" id="JBHTCP010000012">
    <property type="protein sequence ID" value="MFC7371249.1"/>
    <property type="molecule type" value="Genomic_DNA"/>
</dbReference>
<keyword evidence="4 8" id="KW-0812">Transmembrane</keyword>
<comment type="subcellular location">
    <subcellularLocation>
        <location evidence="1">Cell membrane</location>
        <topology evidence="1">Multi-pass membrane protein</topology>
    </subcellularLocation>
</comment>